<dbReference type="InterPro" id="IPR001650">
    <property type="entry name" value="Helicase_C-like"/>
</dbReference>
<evidence type="ECO:0000256" key="7">
    <source>
        <dbReference type="ARBA" id="ARBA00022801"/>
    </source>
</evidence>
<keyword evidence="6 13" id="KW-0547">Nucleotide-binding</keyword>
<evidence type="ECO:0000256" key="10">
    <source>
        <dbReference type="ARBA" id="ARBA00023242"/>
    </source>
</evidence>
<dbReference type="CDD" id="cd18787">
    <property type="entry name" value="SF2_C_DEAD"/>
    <property type="match status" value="1"/>
</dbReference>
<keyword evidence="5" id="KW-0698">rRNA processing</keyword>
<evidence type="ECO:0000256" key="12">
    <source>
        <dbReference type="PROSITE-ProRule" id="PRU00552"/>
    </source>
</evidence>
<keyword evidence="10" id="KW-0539">Nucleus</keyword>
<dbReference type="InterPro" id="IPR014001">
    <property type="entry name" value="Helicase_ATP-bd"/>
</dbReference>
<keyword evidence="19" id="KW-1185">Reference proteome</keyword>
<comment type="function">
    <text evidence="11">ATP-dependent RNA helicase required for 60S ribosomal subunit synthesis. Involved in efficient pre-rRNA processing, predominantly at site A3, which is necessary for the normal formation of 25S and 5.8S rRNAs.</text>
</comment>
<evidence type="ECO:0000256" key="13">
    <source>
        <dbReference type="RuleBase" id="RU000492"/>
    </source>
</evidence>
<dbReference type="InterPro" id="IPR000629">
    <property type="entry name" value="RNA-helicase_DEAD-box_CS"/>
</dbReference>
<evidence type="ECO:0000256" key="11">
    <source>
        <dbReference type="ARBA" id="ARBA00037449"/>
    </source>
</evidence>
<keyword evidence="9 13" id="KW-0067">ATP-binding</keyword>
<feature type="domain" description="Helicase ATP-binding" evidence="15">
    <location>
        <begin position="144"/>
        <end position="327"/>
    </location>
</feature>
<dbReference type="PROSITE" id="PS51195">
    <property type="entry name" value="Q_MOTIF"/>
    <property type="match status" value="1"/>
</dbReference>
<evidence type="ECO:0000313" key="18">
    <source>
        <dbReference type="EMBL" id="KAH9417310.1"/>
    </source>
</evidence>
<evidence type="ECO:0000259" key="17">
    <source>
        <dbReference type="PROSITE" id="PS51195"/>
    </source>
</evidence>
<dbReference type="EC" id="3.6.4.13" evidence="3"/>
<evidence type="ECO:0000256" key="5">
    <source>
        <dbReference type="ARBA" id="ARBA00022552"/>
    </source>
</evidence>
<dbReference type="InterPro" id="IPR014014">
    <property type="entry name" value="RNA_helicase_DEAD_Q_motif"/>
</dbReference>
<evidence type="ECO:0000313" key="19">
    <source>
        <dbReference type="Proteomes" id="UP000887458"/>
    </source>
</evidence>
<dbReference type="Pfam" id="PF00270">
    <property type="entry name" value="DEAD"/>
    <property type="match status" value="1"/>
</dbReference>
<dbReference type="Gene3D" id="3.40.50.300">
    <property type="entry name" value="P-loop containing nucleotide triphosphate hydrolases"/>
    <property type="match status" value="2"/>
</dbReference>
<dbReference type="Proteomes" id="UP000887458">
    <property type="component" value="Unassembled WGS sequence"/>
</dbReference>
<dbReference type="SMART" id="SM00487">
    <property type="entry name" value="DEXDc"/>
    <property type="match status" value="1"/>
</dbReference>
<dbReference type="InterPro" id="IPR044742">
    <property type="entry name" value="DEAD/DEAH_RhlB"/>
</dbReference>
<feature type="domain" description="DEAD-box RNA helicase Q" evidence="17">
    <location>
        <begin position="113"/>
        <end position="141"/>
    </location>
</feature>
<name>A0ABQ8J487_DERPT</name>
<dbReference type="PROSITE" id="PS51192">
    <property type="entry name" value="HELICASE_ATP_BIND_1"/>
    <property type="match status" value="1"/>
</dbReference>
<dbReference type="EMBL" id="NJHN03000077">
    <property type="protein sequence ID" value="KAH9417310.1"/>
    <property type="molecule type" value="Genomic_DNA"/>
</dbReference>
<sequence length="551" mass="64395">MNYRLLLRKSIQLTQTNRNLLELFNGTLNICPIQTFYHKRYWPSICLSKTATTTNEKNSSIISPTITERIQCYNNQSTLIESNESSSLDDAIQQFRSEHQVFVENVKDGRNIFDFDELDMPDKIREIMAKFGYEKPTPIQAQSLPILFSELDLIGIAQTGSGKTLAYLLPAFCQLYPIHRDYWSDNGHLEKRLKPKVLILAPTRELAVQIFDVIRQFKIFKSICLYGGNDRRKQIDYLENNNPLFLVSTPGRLKDLIDARYVDLSEINYLVIDEADRMLDMGFEPQISYLINRCPDRFHRQTMMFSASWPDEVKSFVNKYLKPEHAFISIGGTKLVANHNIQQNVLVCDSNERYEMMENILKNHSNEKILLFCNRKIDCDRISNQIYRRLRISSSSLHGDMTQRQRESTLKGFKIGQIKLLCATNVAARGLDIDDVNIVINYDFPDDIETYVHRIGRTGRKDNKGIAYSFFSNRLNPLLARQLIEILRESNNQIPEQLSIISTSKQQQQQQKMFKKHHQQQHWQMNNNRSSSKYHNHNNNNRYSTMKKSFY</sequence>
<dbReference type="SMART" id="SM00490">
    <property type="entry name" value="HELICc"/>
    <property type="match status" value="1"/>
</dbReference>
<accession>A0ABQ8J487</accession>
<protein>
    <recommendedName>
        <fullName evidence="3">RNA helicase</fullName>
        <ecNumber evidence="3">3.6.4.13</ecNumber>
    </recommendedName>
</protein>
<evidence type="ECO:0000256" key="4">
    <source>
        <dbReference type="ARBA" id="ARBA00022517"/>
    </source>
</evidence>
<evidence type="ECO:0000256" key="8">
    <source>
        <dbReference type="ARBA" id="ARBA00022806"/>
    </source>
</evidence>
<dbReference type="PANTHER" id="PTHR47958">
    <property type="entry name" value="ATP-DEPENDENT RNA HELICASE DBP3"/>
    <property type="match status" value="1"/>
</dbReference>
<comment type="subcellular location">
    <subcellularLocation>
        <location evidence="1">Nucleus</location>
        <location evidence="1">Nucleolus</location>
    </subcellularLocation>
</comment>
<evidence type="ECO:0000259" key="16">
    <source>
        <dbReference type="PROSITE" id="PS51194"/>
    </source>
</evidence>
<comment type="similarity">
    <text evidence="2">Belongs to the DEAD box helicase family. DDX5/DBP2 subfamily.</text>
</comment>
<dbReference type="PROSITE" id="PS00039">
    <property type="entry name" value="DEAD_ATP_HELICASE"/>
    <property type="match status" value="1"/>
</dbReference>
<dbReference type="InterPro" id="IPR011545">
    <property type="entry name" value="DEAD/DEAH_box_helicase_dom"/>
</dbReference>
<dbReference type="CDD" id="cd00268">
    <property type="entry name" value="DEADc"/>
    <property type="match status" value="1"/>
</dbReference>
<evidence type="ECO:0000259" key="15">
    <source>
        <dbReference type="PROSITE" id="PS51192"/>
    </source>
</evidence>
<evidence type="ECO:0000256" key="2">
    <source>
        <dbReference type="ARBA" id="ARBA00009334"/>
    </source>
</evidence>
<evidence type="ECO:0000256" key="6">
    <source>
        <dbReference type="ARBA" id="ARBA00022741"/>
    </source>
</evidence>
<evidence type="ECO:0000256" key="14">
    <source>
        <dbReference type="SAM" id="MobiDB-lite"/>
    </source>
</evidence>
<keyword evidence="8 13" id="KW-0347">Helicase</keyword>
<reference evidence="18 19" key="2">
    <citation type="journal article" date="2022" name="Mol. Biol. Evol.">
        <title>Comparative Genomics Reveals Insights into the Divergent Evolution of Astigmatic Mites and Household Pest Adaptations.</title>
        <authorList>
            <person name="Xiong Q."/>
            <person name="Wan A.T."/>
            <person name="Liu X."/>
            <person name="Fung C.S."/>
            <person name="Xiao X."/>
            <person name="Malainual N."/>
            <person name="Hou J."/>
            <person name="Wang L."/>
            <person name="Wang M."/>
            <person name="Yang K.Y."/>
            <person name="Cui Y."/>
            <person name="Leung E.L."/>
            <person name="Nong W."/>
            <person name="Shin S.K."/>
            <person name="Au S.W."/>
            <person name="Jeong K.Y."/>
            <person name="Chew F.T."/>
            <person name="Hui J.H."/>
            <person name="Leung T.F."/>
            <person name="Tungtrongchitr A."/>
            <person name="Zhong N."/>
            <person name="Liu Z."/>
            <person name="Tsui S.K."/>
        </authorList>
    </citation>
    <scope>NUCLEOTIDE SEQUENCE [LARGE SCALE GENOMIC DNA]</scope>
    <source>
        <strain evidence="18">Derp</strain>
    </source>
</reference>
<feature type="compositionally biased region" description="Low complexity" evidence="14">
    <location>
        <begin position="527"/>
        <end position="544"/>
    </location>
</feature>
<feature type="region of interest" description="Disordered" evidence="14">
    <location>
        <begin position="527"/>
        <end position="551"/>
    </location>
</feature>
<evidence type="ECO:0000256" key="1">
    <source>
        <dbReference type="ARBA" id="ARBA00004604"/>
    </source>
</evidence>
<evidence type="ECO:0000256" key="9">
    <source>
        <dbReference type="ARBA" id="ARBA00022840"/>
    </source>
</evidence>
<dbReference type="SUPFAM" id="SSF52540">
    <property type="entry name" value="P-loop containing nucleoside triphosphate hydrolases"/>
    <property type="match status" value="1"/>
</dbReference>
<evidence type="ECO:0000256" key="3">
    <source>
        <dbReference type="ARBA" id="ARBA00012552"/>
    </source>
</evidence>
<gene>
    <name evidence="18" type="ORF">DERP_007307</name>
</gene>
<comment type="caution">
    <text evidence="18">The sequence shown here is derived from an EMBL/GenBank/DDBJ whole genome shotgun (WGS) entry which is preliminary data.</text>
</comment>
<dbReference type="Pfam" id="PF00271">
    <property type="entry name" value="Helicase_C"/>
    <property type="match status" value="1"/>
</dbReference>
<dbReference type="PROSITE" id="PS51194">
    <property type="entry name" value="HELICASE_CTER"/>
    <property type="match status" value="1"/>
</dbReference>
<feature type="domain" description="Helicase C-terminal" evidence="16">
    <location>
        <begin position="340"/>
        <end position="502"/>
    </location>
</feature>
<organism evidence="18 19">
    <name type="scientific">Dermatophagoides pteronyssinus</name>
    <name type="common">European house dust mite</name>
    <dbReference type="NCBI Taxonomy" id="6956"/>
    <lineage>
        <taxon>Eukaryota</taxon>
        <taxon>Metazoa</taxon>
        <taxon>Ecdysozoa</taxon>
        <taxon>Arthropoda</taxon>
        <taxon>Chelicerata</taxon>
        <taxon>Arachnida</taxon>
        <taxon>Acari</taxon>
        <taxon>Acariformes</taxon>
        <taxon>Sarcoptiformes</taxon>
        <taxon>Astigmata</taxon>
        <taxon>Psoroptidia</taxon>
        <taxon>Analgoidea</taxon>
        <taxon>Pyroglyphidae</taxon>
        <taxon>Dermatophagoidinae</taxon>
        <taxon>Dermatophagoides</taxon>
    </lineage>
</organism>
<proteinExistence type="inferred from homology"/>
<keyword evidence="4" id="KW-0690">Ribosome biogenesis</keyword>
<reference evidence="18 19" key="1">
    <citation type="journal article" date="2018" name="J. Allergy Clin. Immunol.">
        <title>High-quality assembly of Dermatophagoides pteronyssinus genome and transcriptome reveals a wide range of novel allergens.</title>
        <authorList>
            <person name="Liu X.Y."/>
            <person name="Yang K.Y."/>
            <person name="Wang M.Q."/>
            <person name="Kwok J.S."/>
            <person name="Zeng X."/>
            <person name="Yang Z."/>
            <person name="Xiao X.J."/>
            <person name="Lau C.P."/>
            <person name="Li Y."/>
            <person name="Huang Z.M."/>
            <person name="Ba J.G."/>
            <person name="Yim A.K."/>
            <person name="Ouyang C.Y."/>
            <person name="Ngai S.M."/>
            <person name="Chan T.F."/>
            <person name="Leung E.L."/>
            <person name="Liu L."/>
            <person name="Liu Z.G."/>
            <person name="Tsui S.K."/>
        </authorList>
    </citation>
    <scope>NUCLEOTIDE SEQUENCE [LARGE SCALE GENOMIC DNA]</scope>
    <source>
        <strain evidence="18">Derp</strain>
    </source>
</reference>
<feature type="short sequence motif" description="Q motif" evidence="12">
    <location>
        <begin position="113"/>
        <end position="141"/>
    </location>
</feature>
<keyword evidence="7 13" id="KW-0378">Hydrolase</keyword>
<dbReference type="InterPro" id="IPR027417">
    <property type="entry name" value="P-loop_NTPase"/>
</dbReference>